<dbReference type="InterPro" id="IPR024079">
    <property type="entry name" value="MetalloPept_cat_dom_sf"/>
</dbReference>
<proteinExistence type="inferred from homology"/>
<keyword evidence="9" id="KW-0732">Signal</keyword>
<evidence type="ECO:0000256" key="5">
    <source>
        <dbReference type="ARBA" id="ARBA00022723"/>
    </source>
</evidence>
<keyword evidence="4" id="KW-0645">Protease</keyword>
<dbReference type="InterPro" id="IPR018497">
    <property type="entry name" value="Peptidase_M13_C"/>
</dbReference>
<comment type="similarity">
    <text evidence="3">Belongs to the peptidase M13 family.</text>
</comment>
<evidence type="ECO:0000313" key="12">
    <source>
        <dbReference type="EMBL" id="KAK2576855.1"/>
    </source>
</evidence>
<organism evidence="12 13">
    <name type="scientific">Odynerus spinipes</name>
    <dbReference type="NCBI Taxonomy" id="1348599"/>
    <lineage>
        <taxon>Eukaryota</taxon>
        <taxon>Metazoa</taxon>
        <taxon>Ecdysozoa</taxon>
        <taxon>Arthropoda</taxon>
        <taxon>Hexapoda</taxon>
        <taxon>Insecta</taxon>
        <taxon>Pterygota</taxon>
        <taxon>Neoptera</taxon>
        <taxon>Endopterygota</taxon>
        <taxon>Hymenoptera</taxon>
        <taxon>Apocrita</taxon>
        <taxon>Aculeata</taxon>
        <taxon>Vespoidea</taxon>
        <taxon>Vespidae</taxon>
        <taxon>Eumeninae</taxon>
        <taxon>Odynerus</taxon>
    </lineage>
</organism>
<evidence type="ECO:0000313" key="13">
    <source>
        <dbReference type="Proteomes" id="UP001258017"/>
    </source>
</evidence>
<evidence type="ECO:0000259" key="10">
    <source>
        <dbReference type="Pfam" id="PF01431"/>
    </source>
</evidence>
<feature type="chain" id="PRO_5042052558" evidence="9">
    <location>
        <begin position="25"/>
        <end position="705"/>
    </location>
</feature>
<dbReference type="Gene3D" id="1.10.1380.10">
    <property type="entry name" value="Neutral endopeptidase , domain2"/>
    <property type="match status" value="1"/>
</dbReference>
<dbReference type="Pfam" id="PF01431">
    <property type="entry name" value="Peptidase_M13"/>
    <property type="match status" value="1"/>
</dbReference>
<dbReference type="GO" id="GO:0046872">
    <property type="term" value="F:metal ion binding"/>
    <property type="evidence" value="ECO:0007669"/>
    <property type="project" value="UniProtKB-KW"/>
</dbReference>
<evidence type="ECO:0000256" key="3">
    <source>
        <dbReference type="ARBA" id="ARBA00007357"/>
    </source>
</evidence>
<name>A0AAD9RBW0_9HYME</name>
<comment type="subcellular location">
    <subcellularLocation>
        <location evidence="2">Cell membrane</location>
        <topology evidence="2">Single-pass type II membrane protein</topology>
    </subcellularLocation>
</comment>
<dbReference type="SUPFAM" id="SSF55486">
    <property type="entry name" value="Metalloproteases ('zincins'), catalytic domain"/>
    <property type="match status" value="1"/>
</dbReference>
<dbReference type="InterPro" id="IPR008753">
    <property type="entry name" value="Peptidase_M13_N"/>
</dbReference>
<accession>A0AAD9RBW0</accession>
<evidence type="ECO:0000256" key="8">
    <source>
        <dbReference type="ARBA" id="ARBA00023049"/>
    </source>
</evidence>
<dbReference type="PROSITE" id="PS51885">
    <property type="entry name" value="NEPRILYSIN"/>
    <property type="match status" value="1"/>
</dbReference>
<dbReference type="EMBL" id="JAIFRP010004405">
    <property type="protein sequence ID" value="KAK2576855.1"/>
    <property type="molecule type" value="Genomic_DNA"/>
</dbReference>
<comment type="caution">
    <text evidence="12">The sequence shown here is derived from an EMBL/GenBank/DDBJ whole genome shotgun (WGS) entry which is preliminary data.</text>
</comment>
<keyword evidence="8" id="KW-0482">Metalloprotease</keyword>
<evidence type="ECO:0000259" key="11">
    <source>
        <dbReference type="Pfam" id="PF05649"/>
    </source>
</evidence>
<keyword evidence="6" id="KW-0378">Hydrolase</keyword>
<feature type="domain" description="Peptidase M13 N-terminal" evidence="11">
    <location>
        <begin position="63"/>
        <end position="466"/>
    </location>
</feature>
<dbReference type="Gene3D" id="3.40.390.10">
    <property type="entry name" value="Collagenase (Catalytic Domain)"/>
    <property type="match status" value="1"/>
</dbReference>
<reference evidence="12" key="1">
    <citation type="submission" date="2021-08" db="EMBL/GenBank/DDBJ databases">
        <authorList>
            <person name="Misof B."/>
            <person name="Oliver O."/>
            <person name="Podsiadlowski L."/>
            <person name="Donath A."/>
            <person name="Peters R."/>
            <person name="Mayer C."/>
            <person name="Rust J."/>
            <person name="Gunkel S."/>
            <person name="Lesny P."/>
            <person name="Martin S."/>
            <person name="Oeyen J.P."/>
            <person name="Petersen M."/>
            <person name="Panagiotis P."/>
            <person name="Wilbrandt J."/>
            <person name="Tanja T."/>
        </authorList>
    </citation>
    <scope>NUCLEOTIDE SEQUENCE</scope>
    <source>
        <strain evidence="12">GBR_01_08_01A</strain>
        <tissue evidence="12">Thorax + abdomen</tissue>
    </source>
</reference>
<dbReference type="PANTHER" id="PTHR11733:SF167">
    <property type="entry name" value="FI17812P1-RELATED"/>
    <property type="match status" value="1"/>
</dbReference>
<dbReference type="InterPro" id="IPR042089">
    <property type="entry name" value="Peptidase_M13_dom_2"/>
</dbReference>
<feature type="domain" description="Peptidase M13 C-terminal" evidence="10">
    <location>
        <begin position="491"/>
        <end position="701"/>
    </location>
</feature>
<evidence type="ECO:0000256" key="4">
    <source>
        <dbReference type="ARBA" id="ARBA00022670"/>
    </source>
</evidence>
<gene>
    <name evidence="12" type="ORF">KPH14_005487</name>
</gene>
<evidence type="ECO:0000256" key="1">
    <source>
        <dbReference type="ARBA" id="ARBA00001947"/>
    </source>
</evidence>
<sequence>MKEPSYILLRLCLTLIVISTEVLSRPKYPWFLTEALDEPVCTKSQCKMRSNEILEYIDDSVDPCTNFFQFACGGWQKKHPIPPTQTMVDIDTVFQDELYMQMRKQLELSITARDSVDMKKSKQHYHICSLLPSLGKLSIEEVRKMINEAGPWPMLISDKHKKTNWHWADVHYYYFKMTADAGLFDVGISTDSQDFQKPLLELKALYSPFGLIIQESKWKPEWIKKYYQFLAQLILRVSPSKSFKITEKTLLPHIKDVYAFRRQLEDAMDKEVFNINAYHPITLKELQYWFDSNVASYDVGKINWLRTLNELFRKSSESLMNLHTRINLKHKHYFEQLGPLISNTSSEVIANHLHLYFVERYLLLDTDLLQGATKLITHNGVNHGTIRPVEERWKECIMTSPVRQGIDEAYSLRFITQKVRKDINRLGHDIKDIIKMHVNDAAWLDNESKSKSLARLNDVKISIGFPDLNFNVYDQTNCRNKRRIDLNRMHAFYSADSNRIFIGASYFHTPMYIEKELPYVIHYATIGSLIAHELYHMFDKIGTTYPISKGSCKTLWSPEVLKIYEEKSKCIIDQYTKPIQALQHFPHAPYNDGTKTYNENFADSMAIRASYDAFKKTLLDENRTCPILPNLQNINCEKLFFISYAMTFCANIPDWKIVRQLHTNEHSTAEIRVNIPIANMPEFSKAFNCKKDSYENSIKRCYVWD</sequence>
<feature type="signal peptide" evidence="9">
    <location>
        <begin position="1"/>
        <end position="24"/>
    </location>
</feature>
<dbReference type="Pfam" id="PF05649">
    <property type="entry name" value="Peptidase_M13_N"/>
    <property type="match status" value="1"/>
</dbReference>
<evidence type="ECO:0000256" key="7">
    <source>
        <dbReference type="ARBA" id="ARBA00022833"/>
    </source>
</evidence>
<dbReference type="AlphaFoldDB" id="A0AAD9RBW0"/>
<dbReference type="PANTHER" id="PTHR11733">
    <property type="entry name" value="ZINC METALLOPROTEASE FAMILY M13 NEPRILYSIN-RELATED"/>
    <property type="match status" value="1"/>
</dbReference>
<keyword evidence="7" id="KW-0862">Zinc</keyword>
<dbReference type="CDD" id="cd08662">
    <property type="entry name" value="M13"/>
    <property type="match status" value="1"/>
</dbReference>
<reference evidence="12" key="2">
    <citation type="journal article" date="2023" name="Commun. Biol.">
        <title>Intrasexual cuticular hydrocarbon dimorphism in a wasp sheds light on hydrocarbon biosynthesis genes in Hymenoptera.</title>
        <authorList>
            <person name="Moris V.C."/>
            <person name="Podsiadlowski L."/>
            <person name="Martin S."/>
            <person name="Oeyen J.P."/>
            <person name="Donath A."/>
            <person name="Petersen M."/>
            <person name="Wilbrandt J."/>
            <person name="Misof B."/>
            <person name="Liedtke D."/>
            <person name="Thamm M."/>
            <person name="Scheiner R."/>
            <person name="Schmitt T."/>
            <person name="Niehuis O."/>
        </authorList>
    </citation>
    <scope>NUCLEOTIDE SEQUENCE</scope>
    <source>
        <strain evidence="12">GBR_01_08_01A</strain>
    </source>
</reference>
<comment type="cofactor">
    <cofactor evidence="1">
        <name>Zn(2+)</name>
        <dbReference type="ChEBI" id="CHEBI:29105"/>
    </cofactor>
</comment>
<protein>
    <submittedName>
        <fullName evidence="12">Uncharacterized protein</fullName>
    </submittedName>
</protein>
<dbReference type="GO" id="GO:0005886">
    <property type="term" value="C:plasma membrane"/>
    <property type="evidence" value="ECO:0007669"/>
    <property type="project" value="UniProtKB-SubCell"/>
</dbReference>
<evidence type="ECO:0000256" key="9">
    <source>
        <dbReference type="SAM" id="SignalP"/>
    </source>
</evidence>
<dbReference type="GO" id="GO:0004222">
    <property type="term" value="F:metalloendopeptidase activity"/>
    <property type="evidence" value="ECO:0007669"/>
    <property type="project" value="InterPro"/>
</dbReference>
<keyword evidence="5" id="KW-0479">Metal-binding</keyword>
<dbReference type="InterPro" id="IPR000718">
    <property type="entry name" value="Peptidase_M13"/>
</dbReference>
<evidence type="ECO:0000256" key="2">
    <source>
        <dbReference type="ARBA" id="ARBA00004401"/>
    </source>
</evidence>
<dbReference type="Proteomes" id="UP001258017">
    <property type="component" value="Unassembled WGS sequence"/>
</dbReference>
<keyword evidence="13" id="KW-1185">Reference proteome</keyword>
<evidence type="ECO:0000256" key="6">
    <source>
        <dbReference type="ARBA" id="ARBA00022801"/>
    </source>
</evidence>
<dbReference type="GO" id="GO:0016485">
    <property type="term" value="P:protein processing"/>
    <property type="evidence" value="ECO:0007669"/>
    <property type="project" value="TreeGrafter"/>
</dbReference>